<dbReference type="PATRIC" id="fig|28229.3.peg.3096"/>
<dbReference type="SUPFAM" id="SSF82171">
    <property type="entry name" value="DPP6 N-terminal domain-like"/>
    <property type="match status" value="1"/>
</dbReference>
<dbReference type="Gene3D" id="1.10.10.10">
    <property type="entry name" value="Winged helix-like DNA-binding domain superfamily/Winged helix DNA-binding domain"/>
    <property type="match status" value="1"/>
</dbReference>
<evidence type="ECO:0000256" key="3">
    <source>
        <dbReference type="SAM" id="MobiDB-lite"/>
    </source>
</evidence>
<dbReference type="InterPro" id="IPR016032">
    <property type="entry name" value="Sig_transdc_resp-reg_C-effctor"/>
</dbReference>
<evidence type="ECO:0000313" key="7">
    <source>
        <dbReference type="Proteomes" id="UP000029868"/>
    </source>
</evidence>
<keyword evidence="4" id="KW-1133">Transmembrane helix</keyword>
<sequence length="769" mass="87014">MAEQYWIGGFYIDLSRNQITQNMQSQIIAPKALAVLTYLAENQGRVVSHDELLMNVWQGTVVSTNTLQRSIAQVRKALGDDGKVQVYIKTHAKQGYSLECDVRWHENVDSTNDESTNLNNGEKNSVDETRISEEVSDGYIEGDTEGNSEGDSEVKNDISTTTHTAYPTNRSAIDAEDKPKYSKASLRQIAITFGAIFCIMILAIFGYQYLVPKQAAKFSFGQLRALTSTDSKELASIYSPDGQYVVFHRYSEAFCINNVWAKNTKTQQEFQLTKNLDSYGSHSFSNDGNKLAFIKTGGCRKPDTQKKCYKLMSLDFNKALVSPQSPKVLMECKNSRIRTPRWLNNENIALLQKFSDRWKLISYSVSENTSQDLYTINDGNIIDYDYSVADDLIALTSFHSDGHYYIEVIKTDGQLLSSHRISYPKEIAKFRLIYPNFSPLKNQFIFSTGRQLFTLSHEGQVTNISLPLDESMGTPIFHPGGNKMLVIKGQYDSDIVSMPLSQVKKTQITLAQTEKPQNKQNLNFSVIERSTHSEENAILQPHGELIAYESERSGEEQLWITDGKGSQQLTHFSMDSYLLGMDWAADGKSILINANNELIQVYLDSKQKSFPLKYPVVQLFQWNSKNNSALLLVRIKGILKFVELNLTNSEIRIINDKGVNWALKSESGQLVYKDHMDRFWQPGPAEDQLIEALEGQGSAKQGFLIKDNVIYGINDDSQLWSYALKEEHFEIIGELPTNIDDLTDINQTQVLITVRVSAKKEVVELTLRE</sequence>
<evidence type="ECO:0000256" key="1">
    <source>
        <dbReference type="ARBA" id="ARBA00023125"/>
    </source>
</evidence>
<dbReference type="PANTHER" id="PTHR36842">
    <property type="entry name" value="PROTEIN TOLB HOMOLOG"/>
    <property type="match status" value="1"/>
</dbReference>
<dbReference type="CDD" id="cd00383">
    <property type="entry name" value="trans_reg_C"/>
    <property type="match status" value="1"/>
</dbReference>
<evidence type="ECO:0000256" key="2">
    <source>
        <dbReference type="PROSITE-ProRule" id="PRU01091"/>
    </source>
</evidence>
<keyword evidence="4" id="KW-0472">Membrane</keyword>
<evidence type="ECO:0000313" key="6">
    <source>
        <dbReference type="EMBL" id="KGJ91218.1"/>
    </source>
</evidence>
<feature type="domain" description="OmpR/PhoB-type" evidence="5">
    <location>
        <begin position="2"/>
        <end position="100"/>
    </location>
</feature>
<evidence type="ECO:0000259" key="5">
    <source>
        <dbReference type="PROSITE" id="PS51755"/>
    </source>
</evidence>
<dbReference type="GO" id="GO:0006355">
    <property type="term" value="P:regulation of DNA-templated transcription"/>
    <property type="evidence" value="ECO:0007669"/>
    <property type="project" value="InterPro"/>
</dbReference>
<name>A0A099KNL6_COLPS</name>
<dbReference type="SUPFAM" id="SSF46894">
    <property type="entry name" value="C-terminal effector domain of the bipartite response regulators"/>
    <property type="match status" value="1"/>
</dbReference>
<proteinExistence type="predicted"/>
<dbReference type="InterPro" id="IPR001867">
    <property type="entry name" value="OmpR/PhoB-type_DNA-bd"/>
</dbReference>
<feature type="compositionally biased region" description="Polar residues" evidence="3">
    <location>
        <begin position="109"/>
        <end position="123"/>
    </location>
</feature>
<dbReference type="InterPro" id="IPR036388">
    <property type="entry name" value="WH-like_DNA-bd_sf"/>
</dbReference>
<keyword evidence="4" id="KW-0812">Transmembrane</keyword>
<feature type="DNA-binding region" description="OmpR/PhoB-type" evidence="2">
    <location>
        <begin position="2"/>
        <end position="100"/>
    </location>
</feature>
<feature type="region of interest" description="Disordered" evidence="3">
    <location>
        <begin position="109"/>
        <end position="162"/>
    </location>
</feature>
<dbReference type="Proteomes" id="UP000029868">
    <property type="component" value="Unassembled WGS sequence"/>
</dbReference>
<dbReference type="InterPro" id="IPR011042">
    <property type="entry name" value="6-blade_b-propeller_TolB-like"/>
</dbReference>
<reference evidence="6 7" key="1">
    <citation type="submission" date="2014-08" db="EMBL/GenBank/DDBJ databases">
        <title>Genomic and Phenotypic Diversity of Colwellia psychrerythraea strains from Disparate Marine Basins.</title>
        <authorList>
            <person name="Techtmann S.M."/>
            <person name="Stelling S.C."/>
            <person name="Utturkar S.M."/>
            <person name="Alshibli N."/>
            <person name="Harris A."/>
            <person name="Brown S.D."/>
            <person name="Hazen T.C."/>
        </authorList>
    </citation>
    <scope>NUCLEOTIDE SEQUENCE [LARGE SCALE GENOMIC DNA]</scope>
    <source>
        <strain evidence="6 7">GAB14E</strain>
    </source>
</reference>
<dbReference type="PROSITE" id="PS51755">
    <property type="entry name" value="OMPR_PHOB"/>
    <property type="match status" value="1"/>
</dbReference>
<protein>
    <submittedName>
        <fullName evidence="6">Transcriptional regulator, CadC</fullName>
    </submittedName>
</protein>
<feature type="compositionally biased region" description="Basic and acidic residues" evidence="3">
    <location>
        <begin position="124"/>
        <end position="133"/>
    </location>
</feature>
<dbReference type="OrthoDB" id="5693682at2"/>
<feature type="compositionally biased region" description="Acidic residues" evidence="3">
    <location>
        <begin position="134"/>
        <end position="151"/>
    </location>
</feature>
<keyword evidence="1 2" id="KW-0238">DNA-binding</keyword>
<dbReference type="GO" id="GO:0000160">
    <property type="term" value="P:phosphorelay signal transduction system"/>
    <property type="evidence" value="ECO:0007669"/>
    <property type="project" value="InterPro"/>
</dbReference>
<organism evidence="6 7">
    <name type="scientific">Colwellia psychrerythraea</name>
    <name type="common">Vibrio psychroerythus</name>
    <dbReference type="NCBI Taxonomy" id="28229"/>
    <lineage>
        <taxon>Bacteria</taxon>
        <taxon>Pseudomonadati</taxon>
        <taxon>Pseudomonadota</taxon>
        <taxon>Gammaproteobacteria</taxon>
        <taxon>Alteromonadales</taxon>
        <taxon>Colwelliaceae</taxon>
        <taxon>Colwellia</taxon>
    </lineage>
</organism>
<dbReference type="Gene3D" id="2.120.10.30">
    <property type="entry name" value="TolB, C-terminal domain"/>
    <property type="match status" value="2"/>
</dbReference>
<gene>
    <name evidence="6" type="ORF">GAB14E_3370</name>
</gene>
<evidence type="ECO:0000256" key="4">
    <source>
        <dbReference type="SAM" id="Phobius"/>
    </source>
</evidence>
<feature type="transmembrane region" description="Helical" evidence="4">
    <location>
        <begin position="189"/>
        <end position="210"/>
    </location>
</feature>
<dbReference type="SUPFAM" id="SSF69304">
    <property type="entry name" value="Tricorn protease N-terminal domain"/>
    <property type="match status" value="1"/>
</dbReference>
<dbReference type="RefSeq" id="WP_033083081.1">
    <property type="nucleotide sequence ID" value="NZ_JQEC01000042.1"/>
</dbReference>
<dbReference type="SMART" id="SM00862">
    <property type="entry name" value="Trans_reg_C"/>
    <property type="match status" value="1"/>
</dbReference>
<dbReference type="Pfam" id="PF00486">
    <property type="entry name" value="Trans_reg_C"/>
    <property type="match status" value="1"/>
</dbReference>
<accession>A0A099KNL6</accession>
<dbReference type="AlphaFoldDB" id="A0A099KNL6"/>
<comment type="caution">
    <text evidence="6">The sequence shown here is derived from an EMBL/GenBank/DDBJ whole genome shotgun (WGS) entry which is preliminary data.</text>
</comment>
<dbReference type="GO" id="GO:0003677">
    <property type="term" value="F:DNA binding"/>
    <property type="evidence" value="ECO:0007669"/>
    <property type="project" value="UniProtKB-UniRule"/>
</dbReference>
<dbReference type="EMBL" id="JQEC01000042">
    <property type="protein sequence ID" value="KGJ91218.1"/>
    <property type="molecule type" value="Genomic_DNA"/>
</dbReference>